<dbReference type="PANTHER" id="PTHR10353">
    <property type="entry name" value="GLYCOSYL HYDROLASE"/>
    <property type="match status" value="1"/>
</dbReference>
<organism evidence="4">
    <name type="scientific">Selaginella moellendorffii</name>
    <name type="common">Spikemoss</name>
    <dbReference type="NCBI Taxonomy" id="88036"/>
    <lineage>
        <taxon>Eukaryota</taxon>
        <taxon>Viridiplantae</taxon>
        <taxon>Streptophyta</taxon>
        <taxon>Embryophyta</taxon>
        <taxon>Tracheophyta</taxon>
        <taxon>Lycopodiopsida</taxon>
        <taxon>Selaginellales</taxon>
        <taxon>Selaginellaceae</taxon>
        <taxon>Selaginella</taxon>
    </lineage>
</organism>
<evidence type="ECO:0000313" key="3">
    <source>
        <dbReference type="EMBL" id="EFJ19615.1"/>
    </source>
</evidence>
<dbReference type="Gramene" id="EFJ19615">
    <property type="protein sequence ID" value="EFJ19615"/>
    <property type="gene ID" value="SELMODRAFT_110274"/>
</dbReference>
<dbReference type="PANTHER" id="PTHR10353:SF316">
    <property type="entry name" value="GLYCOSIDE HYDROLASE FAMILY 1 PROTEIN"/>
    <property type="match status" value="1"/>
</dbReference>
<dbReference type="EMBL" id="GL377605">
    <property type="protein sequence ID" value="EFJ19615.1"/>
    <property type="molecule type" value="Genomic_DNA"/>
</dbReference>
<dbReference type="SUPFAM" id="SSF51445">
    <property type="entry name" value="(Trans)glycosidases"/>
    <property type="match status" value="1"/>
</dbReference>
<dbReference type="AlphaFoldDB" id="D8S7I6"/>
<proteinExistence type="inferred from homology"/>
<dbReference type="Pfam" id="PF00232">
    <property type="entry name" value="Glyco_hydro_1"/>
    <property type="match status" value="2"/>
</dbReference>
<gene>
    <name evidence="3" type="ORF">SELMODRAFT_110274</name>
</gene>
<comment type="similarity">
    <text evidence="1 2">Belongs to the glycosyl hydrolase 1 family.</text>
</comment>
<dbReference type="InterPro" id="IPR017853">
    <property type="entry name" value="GH"/>
</dbReference>
<keyword evidence="4" id="KW-1185">Reference proteome</keyword>
<dbReference type="GO" id="GO:0008378">
    <property type="term" value="F:galactosyltransferase activity"/>
    <property type="evidence" value="ECO:0000318"/>
    <property type="project" value="GO_Central"/>
</dbReference>
<accession>D8S7I6</accession>
<dbReference type="Gene3D" id="3.20.20.80">
    <property type="entry name" value="Glycosidases"/>
    <property type="match status" value="1"/>
</dbReference>
<dbReference type="Proteomes" id="UP000001514">
    <property type="component" value="Unassembled WGS sequence"/>
</dbReference>
<dbReference type="GO" id="GO:0004553">
    <property type="term" value="F:hydrolase activity, hydrolyzing O-glycosyl compounds"/>
    <property type="evidence" value="ECO:0007669"/>
    <property type="project" value="InterPro"/>
</dbReference>
<dbReference type="InParanoid" id="D8S7I6"/>
<dbReference type="KEGG" id="smo:SELMODRAFT_110274"/>
<dbReference type="InterPro" id="IPR001360">
    <property type="entry name" value="Glyco_hydro_1"/>
</dbReference>
<evidence type="ECO:0000256" key="2">
    <source>
        <dbReference type="RuleBase" id="RU003690"/>
    </source>
</evidence>
<evidence type="ECO:0008006" key="5">
    <source>
        <dbReference type="Google" id="ProtNLM"/>
    </source>
</evidence>
<dbReference type="HOGENOM" id="CLU_001859_11_0_1"/>
<evidence type="ECO:0000313" key="4">
    <source>
        <dbReference type="Proteomes" id="UP000001514"/>
    </source>
</evidence>
<sequence length="509" mass="58938">MFFVFVLTDFKLQVRAWHNIPQPDERLRFWSNPEVELKLAKETGVSVFRLGIDWGRIVIAEPVNGIEQVVDKAAVEQYKKILKSVLDHGMRVMLTLFHHSLPKWALPYGGWTDTRTIKYFTEFARFADENFGEYVDYWVTFNEPHIFALLTHCSGTWPPGVRLSLFSSLLCFSPLGDYGKAIRAISSAHIAAYDVLHERCFSRRNPKAVVGVAHHVGVIKPYGFLDIPASLLSKWLTQFHWIDLIQDHLDFCGINYYGQEILSAAGLMLDEREEYSEAGRGVYPNGLLEILEAFHDRYKTRKPELRYIITENGFSDARDILRRPYLIEHLLAVSTALKKGIPIDGYIHWTISDNWEWADGYCPKFGLVSVDRFNDLRRVPRPSYYLYQQIVRGRRVTRQMRVEAWDVLQKEVRRGSMRPFCRGFDAHGRMWAGKYMYDQVNFLDLIKGNWFSDGLDTPAMRAYSAKDWRFGEYQSPGIVIYAGRSLDVLRILASDTIKALKNLIASDKH</sequence>
<dbReference type="STRING" id="88036.D8S7I6"/>
<name>D8S7I6_SELML</name>
<protein>
    <recommendedName>
        <fullName evidence="5">Glycoside hydrolase family 1 protein</fullName>
    </recommendedName>
</protein>
<dbReference type="OMA" id="HERCFSR"/>
<reference evidence="3 4" key="1">
    <citation type="journal article" date="2011" name="Science">
        <title>The Selaginella genome identifies genetic changes associated with the evolution of vascular plants.</title>
        <authorList>
            <person name="Banks J.A."/>
            <person name="Nishiyama T."/>
            <person name="Hasebe M."/>
            <person name="Bowman J.L."/>
            <person name="Gribskov M."/>
            <person name="dePamphilis C."/>
            <person name="Albert V.A."/>
            <person name="Aono N."/>
            <person name="Aoyama T."/>
            <person name="Ambrose B.A."/>
            <person name="Ashton N.W."/>
            <person name="Axtell M.J."/>
            <person name="Barker E."/>
            <person name="Barker M.S."/>
            <person name="Bennetzen J.L."/>
            <person name="Bonawitz N.D."/>
            <person name="Chapple C."/>
            <person name="Cheng C."/>
            <person name="Correa L.G."/>
            <person name="Dacre M."/>
            <person name="DeBarry J."/>
            <person name="Dreyer I."/>
            <person name="Elias M."/>
            <person name="Engstrom E.M."/>
            <person name="Estelle M."/>
            <person name="Feng L."/>
            <person name="Finet C."/>
            <person name="Floyd S.K."/>
            <person name="Frommer W.B."/>
            <person name="Fujita T."/>
            <person name="Gramzow L."/>
            <person name="Gutensohn M."/>
            <person name="Harholt J."/>
            <person name="Hattori M."/>
            <person name="Heyl A."/>
            <person name="Hirai T."/>
            <person name="Hiwatashi Y."/>
            <person name="Ishikawa M."/>
            <person name="Iwata M."/>
            <person name="Karol K.G."/>
            <person name="Koehler B."/>
            <person name="Kolukisaoglu U."/>
            <person name="Kubo M."/>
            <person name="Kurata T."/>
            <person name="Lalonde S."/>
            <person name="Li K."/>
            <person name="Li Y."/>
            <person name="Litt A."/>
            <person name="Lyons E."/>
            <person name="Manning G."/>
            <person name="Maruyama T."/>
            <person name="Michael T.P."/>
            <person name="Mikami K."/>
            <person name="Miyazaki S."/>
            <person name="Morinaga S."/>
            <person name="Murata T."/>
            <person name="Mueller-Roeber B."/>
            <person name="Nelson D.R."/>
            <person name="Obara M."/>
            <person name="Oguri Y."/>
            <person name="Olmstead R.G."/>
            <person name="Onodera N."/>
            <person name="Petersen B.L."/>
            <person name="Pils B."/>
            <person name="Prigge M."/>
            <person name="Rensing S.A."/>
            <person name="Riano-Pachon D.M."/>
            <person name="Roberts A.W."/>
            <person name="Sato Y."/>
            <person name="Scheller H.V."/>
            <person name="Schulz B."/>
            <person name="Schulz C."/>
            <person name="Shakirov E.V."/>
            <person name="Shibagaki N."/>
            <person name="Shinohara N."/>
            <person name="Shippen D.E."/>
            <person name="Soerensen I."/>
            <person name="Sotooka R."/>
            <person name="Sugimoto N."/>
            <person name="Sugita M."/>
            <person name="Sumikawa N."/>
            <person name="Tanurdzic M."/>
            <person name="Theissen G."/>
            <person name="Ulvskov P."/>
            <person name="Wakazuki S."/>
            <person name="Weng J.K."/>
            <person name="Willats W.W."/>
            <person name="Wipf D."/>
            <person name="Wolf P.G."/>
            <person name="Yang L."/>
            <person name="Zimmer A.D."/>
            <person name="Zhu Q."/>
            <person name="Mitros T."/>
            <person name="Hellsten U."/>
            <person name="Loque D."/>
            <person name="Otillar R."/>
            <person name="Salamov A."/>
            <person name="Schmutz J."/>
            <person name="Shapiro H."/>
            <person name="Lindquist E."/>
            <person name="Lucas S."/>
            <person name="Rokhsar D."/>
            <person name="Grigoriev I.V."/>
        </authorList>
    </citation>
    <scope>NUCLEOTIDE SEQUENCE [LARGE SCALE GENOMIC DNA]</scope>
</reference>
<dbReference type="GO" id="GO:0005975">
    <property type="term" value="P:carbohydrate metabolic process"/>
    <property type="evidence" value="ECO:0007669"/>
    <property type="project" value="InterPro"/>
</dbReference>
<dbReference type="PRINTS" id="PR00131">
    <property type="entry name" value="GLHYDRLASE1"/>
</dbReference>
<dbReference type="eggNOG" id="KOG0626">
    <property type="taxonomic scope" value="Eukaryota"/>
</dbReference>
<evidence type="ECO:0000256" key="1">
    <source>
        <dbReference type="ARBA" id="ARBA00010838"/>
    </source>
</evidence>